<dbReference type="PANTHER" id="PTHR21325">
    <property type="entry name" value="PHOSPHOLIPASE B, PLB1"/>
    <property type="match status" value="1"/>
</dbReference>
<proteinExistence type="predicted"/>
<reference evidence="1" key="1">
    <citation type="submission" date="2025-08" db="UniProtKB">
        <authorList>
            <consortium name="Ensembl"/>
        </authorList>
    </citation>
    <scope>IDENTIFICATION</scope>
</reference>
<sequence>IEGLRKINKNTLGCRYDNKEDFAVVLQPFFKSTILPFNAEGQPDVTYFSQDCFHFSERGHADMAVALWNNMMEPVGEKQTYNAFSNGRDRIKCPTEVRNQLQKHFLLELSYRFVELNFDILLMCSRNILTSSQR</sequence>
<accession>A0A668U0G7</accession>
<dbReference type="Proteomes" id="UP000472276">
    <property type="component" value="Unassembled WGS sequence"/>
</dbReference>
<evidence type="ECO:0000313" key="2">
    <source>
        <dbReference type="Proteomes" id="UP000472276"/>
    </source>
</evidence>
<dbReference type="GO" id="GO:0031526">
    <property type="term" value="C:brush border membrane"/>
    <property type="evidence" value="ECO:0007669"/>
    <property type="project" value="TreeGrafter"/>
</dbReference>
<dbReference type="GO" id="GO:0004623">
    <property type="term" value="F:phospholipase A2 activity"/>
    <property type="evidence" value="ECO:0007669"/>
    <property type="project" value="TreeGrafter"/>
</dbReference>
<dbReference type="InterPro" id="IPR038885">
    <property type="entry name" value="PLB1"/>
</dbReference>
<name>A0A668U0G7_OREAU</name>
<dbReference type="GO" id="GO:0006644">
    <property type="term" value="P:phospholipid metabolic process"/>
    <property type="evidence" value="ECO:0007669"/>
    <property type="project" value="TreeGrafter"/>
</dbReference>
<dbReference type="GO" id="GO:0004622">
    <property type="term" value="F:phosphatidylcholine lysophospholipase activity"/>
    <property type="evidence" value="ECO:0007669"/>
    <property type="project" value="TreeGrafter"/>
</dbReference>
<dbReference type="GO" id="GO:0050253">
    <property type="term" value="F:retinyl-palmitate esterase activity"/>
    <property type="evidence" value="ECO:0007669"/>
    <property type="project" value="TreeGrafter"/>
</dbReference>
<dbReference type="Ensembl" id="ENSOABT00000033205.2">
    <property type="protein sequence ID" value="ENSOABP00000032318.1"/>
    <property type="gene ID" value="ENSOABG00000035315.1"/>
</dbReference>
<dbReference type="PANTHER" id="PTHR21325:SF52">
    <property type="entry name" value="PHOSPHOLIPASE B1, MEMBRANE-ASSOCIATED"/>
    <property type="match status" value="1"/>
</dbReference>
<keyword evidence="2" id="KW-1185">Reference proteome</keyword>
<evidence type="ECO:0000313" key="1">
    <source>
        <dbReference type="Ensembl" id="ENSOABP00000032318.1"/>
    </source>
</evidence>
<organism evidence="1 2">
    <name type="scientific">Oreochromis aureus</name>
    <name type="common">Israeli tilapia</name>
    <name type="synonym">Chromis aureus</name>
    <dbReference type="NCBI Taxonomy" id="47969"/>
    <lineage>
        <taxon>Eukaryota</taxon>
        <taxon>Metazoa</taxon>
        <taxon>Chordata</taxon>
        <taxon>Craniata</taxon>
        <taxon>Vertebrata</taxon>
        <taxon>Euteleostomi</taxon>
        <taxon>Actinopterygii</taxon>
        <taxon>Neopterygii</taxon>
        <taxon>Teleostei</taxon>
        <taxon>Neoteleostei</taxon>
        <taxon>Acanthomorphata</taxon>
        <taxon>Ovalentaria</taxon>
        <taxon>Cichlomorphae</taxon>
        <taxon>Cichliformes</taxon>
        <taxon>Cichlidae</taxon>
        <taxon>African cichlids</taxon>
        <taxon>Pseudocrenilabrinae</taxon>
        <taxon>Oreochromini</taxon>
        <taxon>Oreochromis</taxon>
    </lineage>
</organism>
<dbReference type="OMA" id="QANICIS"/>
<dbReference type="AlphaFoldDB" id="A0A668U0G7"/>
<reference evidence="1" key="2">
    <citation type="submission" date="2025-09" db="UniProtKB">
        <authorList>
            <consortium name="Ensembl"/>
        </authorList>
    </citation>
    <scope>IDENTIFICATION</scope>
</reference>
<gene>
    <name evidence="1" type="primary">plb1</name>
</gene>
<protein>
    <submittedName>
        <fullName evidence="1">Uncharacterized protein</fullName>
    </submittedName>
</protein>